<proteinExistence type="predicted"/>
<evidence type="ECO:0008006" key="3">
    <source>
        <dbReference type="Google" id="ProtNLM"/>
    </source>
</evidence>
<evidence type="ECO:0000313" key="2">
    <source>
        <dbReference type="Proteomes" id="UP001501697"/>
    </source>
</evidence>
<sequence>MAADYSFVSRWRVPAPRERVWTELVRMLELGGAPSWWRAVTVTERPDALGAGALVGLRVRSPLGYALRVRLVITAVEAGRLLAADGVGDLTGAGRIEIEEAEEHASVVIIHWDVATTRAWMNRTAWVLRPAFERAHARVMLAGEAGLRRALDEQRR</sequence>
<dbReference type="EMBL" id="BAAAYU010000001">
    <property type="protein sequence ID" value="GAA3624374.1"/>
    <property type="molecule type" value="Genomic_DNA"/>
</dbReference>
<evidence type="ECO:0000313" key="1">
    <source>
        <dbReference type="EMBL" id="GAA3624374.1"/>
    </source>
</evidence>
<keyword evidence="2" id="KW-1185">Reference proteome</keyword>
<gene>
    <name evidence="1" type="ORF">GCM10022200_03310</name>
</gene>
<comment type="caution">
    <text evidence="1">The sequence shown here is derived from an EMBL/GenBank/DDBJ whole genome shotgun (WGS) entry which is preliminary data.</text>
</comment>
<accession>A0ABP7A3S6</accession>
<dbReference type="Proteomes" id="UP001501697">
    <property type="component" value="Unassembled WGS sequence"/>
</dbReference>
<organism evidence="1 2">
    <name type="scientific">Microbacterium awajiense</name>
    <dbReference type="NCBI Taxonomy" id="415214"/>
    <lineage>
        <taxon>Bacteria</taxon>
        <taxon>Bacillati</taxon>
        <taxon>Actinomycetota</taxon>
        <taxon>Actinomycetes</taxon>
        <taxon>Micrococcales</taxon>
        <taxon>Microbacteriaceae</taxon>
        <taxon>Microbacterium</taxon>
    </lineage>
</organism>
<dbReference type="SUPFAM" id="SSF55961">
    <property type="entry name" value="Bet v1-like"/>
    <property type="match status" value="1"/>
</dbReference>
<reference evidence="2" key="1">
    <citation type="journal article" date="2019" name="Int. J. Syst. Evol. Microbiol.">
        <title>The Global Catalogue of Microorganisms (GCM) 10K type strain sequencing project: providing services to taxonomists for standard genome sequencing and annotation.</title>
        <authorList>
            <consortium name="The Broad Institute Genomics Platform"/>
            <consortium name="The Broad Institute Genome Sequencing Center for Infectious Disease"/>
            <person name="Wu L."/>
            <person name="Ma J."/>
        </authorList>
    </citation>
    <scope>NUCLEOTIDE SEQUENCE [LARGE SCALE GENOMIC DNA]</scope>
    <source>
        <strain evidence="2">JCM 16544</strain>
    </source>
</reference>
<dbReference type="RefSeq" id="WP_344736111.1">
    <property type="nucleotide sequence ID" value="NZ_BAAAYU010000001.1"/>
</dbReference>
<name>A0ABP7A3S6_9MICO</name>
<protein>
    <recommendedName>
        <fullName evidence="3">Polyketide cyclase</fullName>
    </recommendedName>
</protein>